<keyword evidence="3" id="KW-1185">Reference proteome</keyword>
<evidence type="ECO:0000313" key="2">
    <source>
        <dbReference type="EMBL" id="TMR08593.1"/>
    </source>
</evidence>
<dbReference type="InterPro" id="IPR052559">
    <property type="entry name" value="V-haloperoxidase"/>
</dbReference>
<gene>
    <name evidence="2" type="ORF">ETD86_47145</name>
</gene>
<comment type="caution">
    <text evidence="2">The sequence shown here is derived from an EMBL/GenBank/DDBJ whole genome shotgun (WGS) entry which is preliminary data.</text>
</comment>
<dbReference type="Gene3D" id="1.10.606.20">
    <property type="match status" value="1"/>
</dbReference>
<dbReference type="InterPro" id="IPR055161">
    <property type="entry name" value="NapH1-like_2nd"/>
</dbReference>
<dbReference type="InterPro" id="IPR036938">
    <property type="entry name" value="PAP2/HPO_sf"/>
</dbReference>
<dbReference type="AlphaFoldDB" id="A0A5S4EY50"/>
<dbReference type="PANTHER" id="PTHR34599:SF2">
    <property type="entry name" value="TRAF-TYPE DOMAIN-CONTAINING PROTEIN"/>
    <property type="match status" value="1"/>
</dbReference>
<accession>A0A5S4EY50</accession>
<organism evidence="2 3">
    <name type="scientific">Nonomuraea turkmeniaca</name>
    <dbReference type="NCBI Taxonomy" id="103838"/>
    <lineage>
        <taxon>Bacteria</taxon>
        <taxon>Bacillati</taxon>
        <taxon>Actinomycetota</taxon>
        <taxon>Actinomycetes</taxon>
        <taxon>Streptosporangiales</taxon>
        <taxon>Streptosporangiaceae</taxon>
        <taxon>Nonomuraea</taxon>
    </lineage>
</organism>
<dbReference type="EMBL" id="VCKY01000282">
    <property type="protein sequence ID" value="TMR08593.1"/>
    <property type="molecule type" value="Genomic_DNA"/>
</dbReference>
<dbReference type="SUPFAM" id="SSF48317">
    <property type="entry name" value="Acid phosphatase/Vanadium-dependent haloperoxidase"/>
    <property type="match status" value="1"/>
</dbReference>
<reference evidence="2 3" key="1">
    <citation type="submission" date="2019-05" db="EMBL/GenBank/DDBJ databases">
        <title>Draft genome sequence of Nonomuraea turkmeniaca DSM 43926.</title>
        <authorList>
            <person name="Saricaoglu S."/>
            <person name="Isik K."/>
        </authorList>
    </citation>
    <scope>NUCLEOTIDE SEQUENCE [LARGE SCALE GENOMIC DNA]</scope>
    <source>
        <strain evidence="2 3">DSM 43926</strain>
    </source>
</reference>
<sequence length="89" mass="9342">MLKRFTRGDTFGGQAVIAAGSSQVEPGVTPAQDVTLRWGTFTEAADQAGVSRRYGGIHFRSGDLQGRALGRAVGGAAWDRAASYWAGRG</sequence>
<evidence type="ECO:0000259" key="1">
    <source>
        <dbReference type="Pfam" id="PF22778"/>
    </source>
</evidence>
<dbReference type="Pfam" id="PF22778">
    <property type="entry name" value="VCPO_2nd"/>
    <property type="match status" value="1"/>
</dbReference>
<dbReference type="Proteomes" id="UP000309128">
    <property type="component" value="Unassembled WGS sequence"/>
</dbReference>
<protein>
    <recommendedName>
        <fullName evidence="1">Vanadium-dependent haloperoxidase NapH1-like second helical-bundle domain-containing protein</fullName>
    </recommendedName>
</protein>
<dbReference type="PANTHER" id="PTHR34599">
    <property type="entry name" value="PEROXIDASE-RELATED"/>
    <property type="match status" value="1"/>
</dbReference>
<feature type="domain" description="Vanadium-dependent haloperoxidase NapH1-like second helical-bundle" evidence="1">
    <location>
        <begin position="11"/>
        <end position="77"/>
    </location>
</feature>
<evidence type="ECO:0000313" key="3">
    <source>
        <dbReference type="Proteomes" id="UP000309128"/>
    </source>
</evidence>
<proteinExistence type="predicted"/>
<name>A0A5S4EY50_9ACTN</name>
<dbReference type="OrthoDB" id="9771961at2"/>